<evidence type="ECO:0000313" key="2">
    <source>
        <dbReference type="Proteomes" id="UP001408356"/>
    </source>
</evidence>
<name>A0ABR2UXG0_9PEZI</name>
<organism evidence="1 2">
    <name type="scientific">Seiridium unicorne</name>
    <dbReference type="NCBI Taxonomy" id="138068"/>
    <lineage>
        <taxon>Eukaryota</taxon>
        <taxon>Fungi</taxon>
        <taxon>Dikarya</taxon>
        <taxon>Ascomycota</taxon>
        <taxon>Pezizomycotina</taxon>
        <taxon>Sordariomycetes</taxon>
        <taxon>Xylariomycetidae</taxon>
        <taxon>Amphisphaeriales</taxon>
        <taxon>Sporocadaceae</taxon>
        <taxon>Seiridium</taxon>
    </lineage>
</organism>
<sequence>MAVRQRLHLDVAATAKHYPTTGNPVNPSNLDAAVHLYYARLSNGLAEPMPTLVLQRVKSIWVSAKAWEQQEKSVQRVVSVDAEAVNRSSSTATETNIYIFGEDGSPLIYFEHCIMVEVAQPQNKDGTSFDRPLLYGVHWKPQLSSLLSGQRLQSLFYQRPMPRGGDNPRGSCLLDQNASDDFRADMFRQWMGEGQFRHFLDLASHENPGLKVLEVGAGTAGVTHQVVAALQGLEAETGQTRFAHYAFTDTSSGSFEVIRGSDELQDRRGRLSFQILTLDRDPVEEGFETGSFRFDHRGWGDS</sequence>
<accession>A0ABR2UXG0</accession>
<proteinExistence type="predicted"/>
<dbReference type="EMBL" id="JARVKF010000330">
    <property type="protein sequence ID" value="KAK9419297.1"/>
    <property type="molecule type" value="Genomic_DNA"/>
</dbReference>
<dbReference type="Gene3D" id="3.40.50.150">
    <property type="entry name" value="Vaccinia Virus protein VP39"/>
    <property type="match status" value="1"/>
</dbReference>
<dbReference type="Gene3D" id="3.10.129.110">
    <property type="entry name" value="Polyketide synthase dehydratase"/>
    <property type="match status" value="1"/>
</dbReference>
<keyword evidence="2" id="KW-1185">Reference proteome</keyword>
<dbReference type="InterPro" id="IPR029063">
    <property type="entry name" value="SAM-dependent_MTases_sf"/>
</dbReference>
<gene>
    <name evidence="1" type="ORF">SUNI508_01274</name>
</gene>
<dbReference type="InterPro" id="IPR042104">
    <property type="entry name" value="PKS_dehydratase_sf"/>
</dbReference>
<evidence type="ECO:0000313" key="1">
    <source>
        <dbReference type="EMBL" id="KAK9419297.1"/>
    </source>
</evidence>
<protein>
    <submittedName>
        <fullName evidence="1">Polyketide synthase</fullName>
    </submittedName>
</protein>
<comment type="caution">
    <text evidence="1">The sequence shown here is derived from an EMBL/GenBank/DDBJ whole genome shotgun (WGS) entry which is preliminary data.</text>
</comment>
<dbReference type="SUPFAM" id="SSF53335">
    <property type="entry name" value="S-adenosyl-L-methionine-dependent methyltransferases"/>
    <property type="match status" value="1"/>
</dbReference>
<dbReference type="Proteomes" id="UP001408356">
    <property type="component" value="Unassembled WGS sequence"/>
</dbReference>
<reference evidence="1 2" key="1">
    <citation type="journal article" date="2024" name="J. Plant Pathol.">
        <title>Sequence and assembly of the genome of Seiridium unicorne, isolate CBS 538.82, causal agent of cypress canker disease.</title>
        <authorList>
            <person name="Scali E."/>
            <person name="Rocca G.D."/>
            <person name="Danti R."/>
            <person name="Garbelotto M."/>
            <person name="Barberini S."/>
            <person name="Baroncelli R."/>
            <person name="Emiliani G."/>
        </authorList>
    </citation>
    <scope>NUCLEOTIDE SEQUENCE [LARGE SCALE GENOMIC DNA]</scope>
    <source>
        <strain evidence="1 2">BM-138-508</strain>
    </source>
</reference>